<feature type="region of interest" description="Disordered" evidence="1">
    <location>
        <begin position="90"/>
        <end position="209"/>
    </location>
</feature>
<dbReference type="AlphaFoldDB" id="A0A1Q9C128"/>
<name>A0A1Q9C128_SYMMI</name>
<feature type="compositionally biased region" description="Low complexity" evidence="1">
    <location>
        <begin position="90"/>
        <end position="100"/>
    </location>
</feature>
<evidence type="ECO:0000313" key="2">
    <source>
        <dbReference type="EMBL" id="OLP76625.1"/>
    </source>
</evidence>
<evidence type="ECO:0000256" key="1">
    <source>
        <dbReference type="SAM" id="MobiDB-lite"/>
    </source>
</evidence>
<feature type="region of interest" description="Disordered" evidence="1">
    <location>
        <begin position="255"/>
        <end position="303"/>
    </location>
</feature>
<sequence>MDEMDVLLKHFFERVDGNEKLCEKLRQRSEVAEEVHYDSFEEEAKAQDPWQKDAVDEWLDQEEDPQAISPSFAQFLRKRVQAVSTIALMETVSEEQTSSSSKDHRKHEGDEYAIPSANQVAYREQIASSDMERSQTRGRVPRARAERLGKNAGNSPSDKGKPSSKGDAKTTADAKAAEEAKAKAAQEAKAKAKAEKRAAEAAAKAAASAKASSVVTVASAVSEEVPSLVGAVGLTSSRSTAPRVMMAQSLDCEIDDVSGSESLESEIPMRAEGDTPERSEVERGDFSSAELSSDEEEDEDQHQLLHPLRLWVLNLKISSCGQDRNILMKTSGE</sequence>
<reference evidence="2 3" key="1">
    <citation type="submission" date="2016-02" db="EMBL/GenBank/DDBJ databases">
        <title>Genome analysis of coral dinoflagellate symbionts highlights evolutionary adaptations to a symbiotic lifestyle.</title>
        <authorList>
            <person name="Aranda M."/>
            <person name="Li Y."/>
            <person name="Liew Y.J."/>
            <person name="Baumgarten S."/>
            <person name="Simakov O."/>
            <person name="Wilson M."/>
            <person name="Piel J."/>
            <person name="Ashoor H."/>
            <person name="Bougouffa S."/>
            <person name="Bajic V.B."/>
            <person name="Ryu T."/>
            <person name="Ravasi T."/>
            <person name="Bayer T."/>
            <person name="Micklem G."/>
            <person name="Kim H."/>
            <person name="Bhak J."/>
            <person name="Lajeunesse T.C."/>
            <person name="Voolstra C.R."/>
        </authorList>
    </citation>
    <scope>NUCLEOTIDE SEQUENCE [LARGE SCALE GENOMIC DNA]</scope>
    <source>
        <strain evidence="2 3">CCMP2467</strain>
    </source>
</reference>
<dbReference type="EMBL" id="LSRX01001966">
    <property type="protein sequence ID" value="OLP76625.1"/>
    <property type="molecule type" value="Genomic_DNA"/>
</dbReference>
<proteinExistence type="predicted"/>
<protein>
    <submittedName>
        <fullName evidence="2">Uncharacterized protein</fullName>
    </submittedName>
</protein>
<feature type="region of interest" description="Disordered" evidence="1">
    <location>
        <begin position="34"/>
        <end position="64"/>
    </location>
</feature>
<feature type="compositionally biased region" description="Basic and acidic residues" evidence="1">
    <location>
        <begin position="158"/>
        <end position="199"/>
    </location>
</feature>
<evidence type="ECO:0000313" key="3">
    <source>
        <dbReference type="Proteomes" id="UP000186817"/>
    </source>
</evidence>
<dbReference type="Proteomes" id="UP000186817">
    <property type="component" value="Unassembled WGS sequence"/>
</dbReference>
<feature type="compositionally biased region" description="Basic and acidic residues" evidence="1">
    <location>
        <begin position="34"/>
        <end position="55"/>
    </location>
</feature>
<feature type="compositionally biased region" description="Low complexity" evidence="1">
    <location>
        <begin position="200"/>
        <end position="209"/>
    </location>
</feature>
<feature type="compositionally biased region" description="Basic and acidic residues" evidence="1">
    <location>
        <begin position="267"/>
        <end position="285"/>
    </location>
</feature>
<keyword evidence="3" id="KW-1185">Reference proteome</keyword>
<organism evidence="2 3">
    <name type="scientific">Symbiodinium microadriaticum</name>
    <name type="common">Dinoflagellate</name>
    <name type="synonym">Zooxanthella microadriatica</name>
    <dbReference type="NCBI Taxonomy" id="2951"/>
    <lineage>
        <taxon>Eukaryota</taxon>
        <taxon>Sar</taxon>
        <taxon>Alveolata</taxon>
        <taxon>Dinophyceae</taxon>
        <taxon>Suessiales</taxon>
        <taxon>Symbiodiniaceae</taxon>
        <taxon>Symbiodinium</taxon>
    </lineage>
</organism>
<gene>
    <name evidence="2" type="ORF">AK812_SmicGene43409</name>
</gene>
<comment type="caution">
    <text evidence="2">The sequence shown here is derived from an EMBL/GenBank/DDBJ whole genome shotgun (WGS) entry which is preliminary data.</text>
</comment>
<accession>A0A1Q9C128</accession>